<dbReference type="Proteomes" id="UP000777438">
    <property type="component" value="Unassembled WGS sequence"/>
</dbReference>
<gene>
    <name evidence="1" type="ORF">B0T10DRAFT_411653</name>
</gene>
<comment type="caution">
    <text evidence="1">The sequence shown here is derived from an EMBL/GenBank/DDBJ whole genome shotgun (WGS) entry which is preliminary data.</text>
</comment>
<proteinExistence type="predicted"/>
<evidence type="ECO:0000313" key="1">
    <source>
        <dbReference type="EMBL" id="KAH6880649.1"/>
    </source>
</evidence>
<evidence type="ECO:0000313" key="2">
    <source>
        <dbReference type="Proteomes" id="UP000777438"/>
    </source>
</evidence>
<organism evidence="1 2">
    <name type="scientific">Thelonectria olida</name>
    <dbReference type="NCBI Taxonomy" id="1576542"/>
    <lineage>
        <taxon>Eukaryota</taxon>
        <taxon>Fungi</taxon>
        <taxon>Dikarya</taxon>
        <taxon>Ascomycota</taxon>
        <taxon>Pezizomycotina</taxon>
        <taxon>Sordariomycetes</taxon>
        <taxon>Hypocreomycetidae</taxon>
        <taxon>Hypocreales</taxon>
        <taxon>Nectriaceae</taxon>
        <taxon>Thelonectria</taxon>
    </lineage>
</organism>
<keyword evidence="2" id="KW-1185">Reference proteome</keyword>
<protein>
    <submittedName>
        <fullName evidence="1">Uncharacterized protein</fullName>
    </submittedName>
</protein>
<dbReference type="EMBL" id="JAGPYM010000025">
    <property type="protein sequence ID" value="KAH6880649.1"/>
    <property type="molecule type" value="Genomic_DNA"/>
</dbReference>
<sequence length="390" mass="45518">MLQDGTSIIQRAESYLLATAKTPLDVLTCTWERGTNRSVNRRHVSKLSRLFKEDALERQAEENYLLVQCSAQAVEWMMSHLGAQRFNTPSRRVFSFDDWSKVNPKEKVEVMTCQHRIQALCEYVKQIGANAKGLWWTCNFYDRDKLPLELDIKLRVNRQDPSLPDTHGQIWTQLVMAASHDGALFQGNKITVEKQITDILRLNREDRFPIGRLVTLWKNKRWRSMITRWCTTTLGRSTLNISTWDWMASYRVDAYWFATFEQVLNVLENLPGDTAEQVHATDWAKIAATLPLNHTVTDVKRLFYPEELKEPNSSAYGQHRGALRRREGFLDEMDDVDYEAVYHHISKQPEMEFPEVQKLLKTTKEEGRIMMQVMTHVIAWINPRPTLVMD</sequence>
<accession>A0A9P8VW62</accession>
<dbReference type="OrthoDB" id="5152434at2759"/>
<dbReference type="AlphaFoldDB" id="A0A9P8VW62"/>
<feature type="non-terminal residue" evidence="1">
    <location>
        <position position="1"/>
    </location>
</feature>
<reference evidence="1 2" key="1">
    <citation type="journal article" date="2021" name="Nat. Commun.">
        <title>Genetic determinants of endophytism in the Arabidopsis root mycobiome.</title>
        <authorList>
            <person name="Mesny F."/>
            <person name="Miyauchi S."/>
            <person name="Thiergart T."/>
            <person name="Pickel B."/>
            <person name="Atanasova L."/>
            <person name="Karlsson M."/>
            <person name="Huettel B."/>
            <person name="Barry K.W."/>
            <person name="Haridas S."/>
            <person name="Chen C."/>
            <person name="Bauer D."/>
            <person name="Andreopoulos W."/>
            <person name="Pangilinan J."/>
            <person name="LaButti K."/>
            <person name="Riley R."/>
            <person name="Lipzen A."/>
            <person name="Clum A."/>
            <person name="Drula E."/>
            <person name="Henrissat B."/>
            <person name="Kohler A."/>
            <person name="Grigoriev I.V."/>
            <person name="Martin F.M."/>
            <person name="Hacquard S."/>
        </authorList>
    </citation>
    <scope>NUCLEOTIDE SEQUENCE [LARGE SCALE GENOMIC DNA]</scope>
    <source>
        <strain evidence="1 2">MPI-CAGE-CH-0241</strain>
    </source>
</reference>
<name>A0A9P8VW62_9HYPO</name>